<evidence type="ECO:0000256" key="10">
    <source>
        <dbReference type="ARBA" id="ARBA00048881"/>
    </source>
</evidence>
<accession>A0A8H4LAM5</accession>
<evidence type="ECO:0000256" key="9">
    <source>
        <dbReference type="ARBA" id="ARBA00048233"/>
    </source>
</evidence>
<keyword evidence="4" id="KW-0479">Metal-binding</keyword>
<feature type="domain" description="Tyrosinase copper-binding" evidence="12">
    <location>
        <begin position="125"/>
        <end position="142"/>
    </location>
</feature>
<dbReference type="EC" id="1.14.18.1" evidence="3"/>
<dbReference type="AlphaFoldDB" id="A0A8H4LAM5"/>
<dbReference type="EMBL" id="JAADYS010001164">
    <property type="protein sequence ID" value="KAF4464633.1"/>
    <property type="molecule type" value="Genomic_DNA"/>
</dbReference>
<dbReference type="PANTHER" id="PTHR11474">
    <property type="entry name" value="TYROSINASE FAMILY MEMBER"/>
    <property type="match status" value="1"/>
</dbReference>
<dbReference type="GO" id="GO:0004503">
    <property type="term" value="F:tyrosinase activity"/>
    <property type="evidence" value="ECO:0007669"/>
    <property type="project" value="UniProtKB-EC"/>
</dbReference>
<dbReference type="GO" id="GO:0042438">
    <property type="term" value="P:melanin biosynthetic process"/>
    <property type="evidence" value="ECO:0007669"/>
    <property type="project" value="UniProtKB-KW"/>
</dbReference>
<evidence type="ECO:0000259" key="12">
    <source>
        <dbReference type="PROSITE" id="PS00497"/>
    </source>
</evidence>
<evidence type="ECO:0000256" key="7">
    <source>
        <dbReference type="ARBA" id="ARBA00023033"/>
    </source>
</evidence>
<keyword evidence="8" id="KW-0470">Melanin biosynthesis</keyword>
<dbReference type="Gene3D" id="2.60.310.20">
    <property type="match status" value="1"/>
</dbReference>
<protein>
    <recommendedName>
        <fullName evidence="3">tyrosinase</fullName>
        <ecNumber evidence="3">1.14.18.1</ecNumber>
    </recommendedName>
</protein>
<dbReference type="Gene3D" id="1.10.1280.10">
    <property type="entry name" value="Di-copper center containing domain from catechol oxidase"/>
    <property type="match status" value="1"/>
</dbReference>
<proteinExistence type="inferred from homology"/>
<dbReference type="Proteomes" id="UP000554235">
    <property type="component" value="Unassembled WGS sequence"/>
</dbReference>
<evidence type="ECO:0000256" key="4">
    <source>
        <dbReference type="ARBA" id="ARBA00022723"/>
    </source>
</evidence>
<dbReference type="InterPro" id="IPR041640">
    <property type="entry name" value="Tyrosinase_C"/>
</dbReference>
<dbReference type="SUPFAM" id="SSF48056">
    <property type="entry name" value="Di-copper centre-containing domain"/>
    <property type="match status" value="1"/>
</dbReference>
<keyword evidence="11" id="KW-0732">Signal</keyword>
<evidence type="ECO:0000256" key="11">
    <source>
        <dbReference type="SAM" id="SignalP"/>
    </source>
</evidence>
<evidence type="ECO:0000256" key="8">
    <source>
        <dbReference type="ARBA" id="ARBA00023101"/>
    </source>
</evidence>
<evidence type="ECO:0000256" key="1">
    <source>
        <dbReference type="ARBA" id="ARBA00001973"/>
    </source>
</evidence>
<evidence type="ECO:0000259" key="13">
    <source>
        <dbReference type="PROSITE" id="PS00498"/>
    </source>
</evidence>
<gene>
    <name evidence="14" type="ORF">FALBO_8541</name>
</gene>
<keyword evidence="7" id="KW-0503">Monooxygenase</keyword>
<evidence type="ECO:0000256" key="3">
    <source>
        <dbReference type="ARBA" id="ARBA00011906"/>
    </source>
</evidence>
<comment type="cofactor">
    <cofactor evidence="1">
        <name>Cu(2+)</name>
        <dbReference type="ChEBI" id="CHEBI:29036"/>
    </cofactor>
</comment>
<dbReference type="InterPro" id="IPR002227">
    <property type="entry name" value="Tyrosinase_Cu-bd"/>
</dbReference>
<dbReference type="PANTHER" id="PTHR11474:SF76">
    <property type="entry name" value="SHKT DOMAIN-CONTAINING PROTEIN"/>
    <property type="match status" value="1"/>
</dbReference>
<reference evidence="14 15" key="1">
    <citation type="submission" date="2020-01" db="EMBL/GenBank/DDBJ databases">
        <title>Identification and distribution of gene clusters putatively required for synthesis of sphingolipid metabolism inhibitors in phylogenetically diverse species of the filamentous fungus Fusarium.</title>
        <authorList>
            <person name="Kim H.-S."/>
            <person name="Busman M."/>
            <person name="Brown D.W."/>
            <person name="Divon H."/>
            <person name="Uhlig S."/>
            <person name="Proctor R.H."/>
        </authorList>
    </citation>
    <scope>NUCLEOTIDE SEQUENCE [LARGE SCALE GENOMIC DNA]</scope>
    <source>
        <strain evidence="14 15">NRRL 20459</strain>
    </source>
</reference>
<dbReference type="InterPro" id="IPR008922">
    <property type="entry name" value="Di-copper_centre_dom_sf"/>
</dbReference>
<dbReference type="PROSITE" id="PS00498">
    <property type="entry name" value="TYROSINASE_2"/>
    <property type="match status" value="1"/>
</dbReference>
<feature type="signal peptide" evidence="11">
    <location>
        <begin position="1"/>
        <end position="22"/>
    </location>
</feature>
<dbReference type="Pfam" id="PF00264">
    <property type="entry name" value="Tyrosinase"/>
    <property type="match status" value="1"/>
</dbReference>
<keyword evidence="5" id="KW-0560">Oxidoreductase</keyword>
<dbReference type="GO" id="GO:0046872">
    <property type="term" value="F:metal ion binding"/>
    <property type="evidence" value="ECO:0007669"/>
    <property type="project" value="UniProtKB-KW"/>
</dbReference>
<evidence type="ECO:0000313" key="14">
    <source>
        <dbReference type="EMBL" id="KAF4464633.1"/>
    </source>
</evidence>
<comment type="similarity">
    <text evidence="2">Belongs to the tyrosinase family.</text>
</comment>
<dbReference type="PRINTS" id="PR00092">
    <property type="entry name" value="TYROSINASE"/>
</dbReference>
<dbReference type="OrthoDB" id="6132182at2759"/>
<comment type="catalytic activity">
    <reaction evidence="10">
        <text>L-tyrosine + O2 = L-dopaquinone + H2O</text>
        <dbReference type="Rhea" id="RHEA:18117"/>
        <dbReference type="ChEBI" id="CHEBI:15377"/>
        <dbReference type="ChEBI" id="CHEBI:15379"/>
        <dbReference type="ChEBI" id="CHEBI:57924"/>
        <dbReference type="ChEBI" id="CHEBI:58315"/>
        <dbReference type="EC" id="1.14.18.1"/>
    </reaction>
</comment>
<keyword evidence="15" id="KW-1185">Reference proteome</keyword>
<evidence type="ECO:0000256" key="5">
    <source>
        <dbReference type="ARBA" id="ARBA00023002"/>
    </source>
</evidence>
<dbReference type="InterPro" id="IPR050316">
    <property type="entry name" value="Tyrosinase/Hemocyanin"/>
</dbReference>
<evidence type="ECO:0000256" key="6">
    <source>
        <dbReference type="ARBA" id="ARBA00023008"/>
    </source>
</evidence>
<name>A0A8H4LAM5_9HYPO</name>
<evidence type="ECO:0000256" key="2">
    <source>
        <dbReference type="ARBA" id="ARBA00009928"/>
    </source>
</evidence>
<feature type="chain" id="PRO_5034393032" description="tyrosinase" evidence="11">
    <location>
        <begin position="23"/>
        <end position="634"/>
    </location>
</feature>
<sequence length="634" mass="71459">MRGILLFVRLYGIFFFFLLATAQEYDYGVDVVRMARRADLDSPVVVKQLPVSRNGTVPLRPEIREMKADPYRWDLYILALSMLQHASQDDPTSWYQIAGIHGVPFEPWNGVEPLPGANESGYCTHSSVLFPTWHRPYLALFEQQLFDLAHSIAVLFPNDTERQAYENAAREFRMPYWDWAMAAPEGEDHFPGVFWNATIAQYGPRGVQIVTNPLYSYKFHPKNEDAFIWSPLKRWDETKRAPDTAVSDISPPSNNDQVNAALLSRLPQIQQRLFILFSSYKDFNNFGNKAWAVAQNLSTMDSIESIHDIVHIYGGLKGHMTYVPLSSFDPLFLLHHTMTDRLVAMWQILNPDSWMAPMAAGETSFTTIKGDIQDSKTPLTPFFASENGTFWNSDMARTTEAFGYSYADTSASGKQGQNLREELIKKISKWYGGSSLIGLRAQKWQARHQSPKIMHIKSRGEHFAGARPNVRIDAKDPPISWVLKDGRYTEWIANVRVNVEALDGNFGIHFFLGKPPRDCNQWNFASNLAGTVAIFAMNRQTGSETMISGTAPLTSALMKMVAAGEILHLGPGVVVPFLRETLQFRVLGSNGEEVDASEVAGLYIGISSSEVRAPETETVLPEWGEMTERIQVWA</sequence>
<dbReference type="PROSITE" id="PS00497">
    <property type="entry name" value="TYROSINASE_1"/>
    <property type="match status" value="1"/>
</dbReference>
<feature type="domain" description="Tyrosinase copper-binding" evidence="13">
    <location>
        <begin position="329"/>
        <end position="340"/>
    </location>
</feature>
<evidence type="ECO:0000313" key="15">
    <source>
        <dbReference type="Proteomes" id="UP000554235"/>
    </source>
</evidence>
<comment type="catalytic activity">
    <reaction evidence="9">
        <text>2 L-dopa + O2 = 2 L-dopaquinone + 2 H2O</text>
        <dbReference type="Rhea" id="RHEA:34287"/>
        <dbReference type="ChEBI" id="CHEBI:15377"/>
        <dbReference type="ChEBI" id="CHEBI:15379"/>
        <dbReference type="ChEBI" id="CHEBI:57504"/>
        <dbReference type="ChEBI" id="CHEBI:57924"/>
        <dbReference type="EC" id="1.14.18.1"/>
    </reaction>
</comment>
<organism evidence="14 15">
    <name type="scientific">Fusarium albosuccineum</name>
    <dbReference type="NCBI Taxonomy" id="1237068"/>
    <lineage>
        <taxon>Eukaryota</taxon>
        <taxon>Fungi</taxon>
        <taxon>Dikarya</taxon>
        <taxon>Ascomycota</taxon>
        <taxon>Pezizomycotina</taxon>
        <taxon>Sordariomycetes</taxon>
        <taxon>Hypocreomycetidae</taxon>
        <taxon>Hypocreales</taxon>
        <taxon>Nectriaceae</taxon>
        <taxon>Fusarium</taxon>
        <taxon>Fusarium decemcellulare species complex</taxon>
    </lineage>
</organism>
<dbReference type="Pfam" id="PF18132">
    <property type="entry name" value="Tyrosinase_C"/>
    <property type="match status" value="1"/>
</dbReference>
<comment type="caution">
    <text evidence="14">The sequence shown here is derived from an EMBL/GenBank/DDBJ whole genome shotgun (WGS) entry which is preliminary data.</text>
</comment>
<keyword evidence="6" id="KW-0186">Copper</keyword>